<organism evidence="4">
    <name type="scientific">Mytilinidion resinicola</name>
    <dbReference type="NCBI Taxonomy" id="574789"/>
    <lineage>
        <taxon>Eukaryota</taxon>
        <taxon>Fungi</taxon>
        <taxon>Dikarya</taxon>
        <taxon>Ascomycota</taxon>
        <taxon>Pezizomycotina</taxon>
        <taxon>Dothideomycetes</taxon>
        <taxon>Pleosporomycetidae</taxon>
        <taxon>Mytilinidiales</taxon>
        <taxon>Mytilinidiaceae</taxon>
        <taxon>Mytilinidion</taxon>
    </lineage>
</organism>
<keyword evidence="2" id="KW-0812">Transmembrane</keyword>
<sequence length="508" mass="56806">MTDPPSPVEEYRYLRVANPDPREELERTHAPGEFERAQDLVDARDNHSTYSSHDRISDEGDWTELRSLYSPDTQNLSPAPRPDPKPISSRANPFENLRIYTTFISWAKARGFDGWRMGVLAGCFTAVSVCLANVAILLAGAALSGGYKNGIAHLAQGSAEYVTRWSTALHIFINILSTLLLSASNYTMQVLSSPTREEVDRVHSQGKFLDIGILSTRNLRHISRKRLILWWILGISSIPLHIFYNSAIFDVVVGNQFDTTMVEYMSPEYTTLNISAARDDSTAHRNLTNGQWQNFYDAEAVSGLGDLSLVVDEISLNLQTYQSVLNHTFSTNKSDAFNFTDNSVTIHRDTTAFTIPNMSAEGWVPAFNLEPTQLYPIHVRYAFAQTRGGANSRLEISLFFMLIVIFSNVVKAIAMLLVLLDERPLYLVTIGDAAASFLKRPDAVTAGLCTLSKDDMLIKLGRDPTMRILESEEKVIKLKSRLSGVWKSRKRQYGSAISDGRQAFGMIM</sequence>
<dbReference type="GeneID" id="54453476"/>
<evidence type="ECO:0000256" key="2">
    <source>
        <dbReference type="SAM" id="Phobius"/>
    </source>
</evidence>
<reference evidence="6" key="3">
    <citation type="submission" date="2025-04" db="UniProtKB">
        <authorList>
            <consortium name="RefSeq"/>
        </authorList>
    </citation>
    <scope>IDENTIFICATION</scope>
    <source>
        <strain evidence="6">CBS 304.34</strain>
    </source>
</reference>
<reference evidence="6" key="2">
    <citation type="submission" date="2020-04" db="EMBL/GenBank/DDBJ databases">
        <authorList>
            <consortium name="NCBI Genome Project"/>
        </authorList>
    </citation>
    <scope>NUCLEOTIDE SEQUENCE</scope>
    <source>
        <strain evidence="6">CBS 304.34</strain>
    </source>
</reference>
<dbReference type="InterPro" id="IPR046623">
    <property type="entry name" value="DUF6536"/>
</dbReference>
<reference evidence="4 6" key="1">
    <citation type="journal article" date="2020" name="Stud. Mycol.">
        <title>101 Dothideomycetes genomes: a test case for predicting lifestyles and emergence of pathogens.</title>
        <authorList>
            <person name="Haridas S."/>
            <person name="Albert R."/>
            <person name="Binder M."/>
            <person name="Bloem J."/>
            <person name="Labutti K."/>
            <person name="Salamov A."/>
            <person name="Andreopoulos B."/>
            <person name="Baker S."/>
            <person name="Barry K."/>
            <person name="Bills G."/>
            <person name="Bluhm B."/>
            <person name="Cannon C."/>
            <person name="Castanera R."/>
            <person name="Culley D."/>
            <person name="Daum C."/>
            <person name="Ezra D."/>
            <person name="Gonzalez J."/>
            <person name="Henrissat B."/>
            <person name="Kuo A."/>
            <person name="Liang C."/>
            <person name="Lipzen A."/>
            <person name="Lutzoni F."/>
            <person name="Magnuson J."/>
            <person name="Mondo S."/>
            <person name="Nolan M."/>
            <person name="Ohm R."/>
            <person name="Pangilinan J."/>
            <person name="Park H.-J."/>
            <person name="Ramirez L."/>
            <person name="Alfaro M."/>
            <person name="Sun H."/>
            <person name="Tritt A."/>
            <person name="Yoshinaga Y."/>
            <person name="Zwiers L.-H."/>
            <person name="Turgeon B."/>
            <person name="Goodwin S."/>
            <person name="Spatafora J."/>
            <person name="Crous P."/>
            <person name="Grigoriev I."/>
        </authorList>
    </citation>
    <scope>NUCLEOTIDE SEQUENCE</scope>
    <source>
        <strain evidence="4 6">CBS 304.34</strain>
    </source>
</reference>
<feature type="transmembrane region" description="Helical" evidence="2">
    <location>
        <begin position="227"/>
        <end position="244"/>
    </location>
</feature>
<keyword evidence="2" id="KW-1133">Transmembrane helix</keyword>
<feature type="domain" description="DUF6536" evidence="3">
    <location>
        <begin position="115"/>
        <end position="263"/>
    </location>
</feature>
<evidence type="ECO:0000313" key="4">
    <source>
        <dbReference type="EMBL" id="KAF2816020.1"/>
    </source>
</evidence>
<dbReference type="PANTHER" id="PTHR35395:SF1">
    <property type="entry name" value="DUF6536 DOMAIN-CONTAINING PROTEIN"/>
    <property type="match status" value="1"/>
</dbReference>
<feature type="transmembrane region" description="Helical" evidence="2">
    <location>
        <begin position="118"/>
        <end position="147"/>
    </location>
</feature>
<dbReference type="Proteomes" id="UP000504636">
    <property type="component" value="Unplaced"/>
</dbReference>
<dbReference type="EMBL" id="MU003693">
    <property type="protein sequence ID" value="KAF2816020.1"/>
    <property type="molecule type" value="Genomic_DNA"/>
</dbReference>
<evidence type="ECO:0000313" key="5">
    <source>
        <dbReference type="Proteomes" id="UP000504636"/>
    </source>
</evidence>
<evidence type="ECO:0000313" key="6">
    <source>
        <dbReference type="RefSeq" id="XP_033582984.1"/>
    </source>
</evidence>
<keyword evidence="5" id="KW-1185">Reference proteome</keyword>
<dbReference type="Pfam" id="PF20163">
    <property type="entry name" value="DUF6536"/>
    <property type="match status" value="1"/>
</dbReference>
<proteinExistence type="predicted"/>
<accession>A0A6A6Z4R7</accession>
<gene>
    <name evidence="4 6" type="ORF">BDZ99DRAFT_127190</name>
</gene>
<feature type="transmembrane region" description="Helical" evidence="2">
    <location>
        <begin position="167"/>
        <end position="186"/>
    </location>
</feature>
<dbReference type="OrthoDB" id="5429634at2759"/>
<dbReference type="RefSeq" id="XP_033582984.1">
    <property type="nucleotide sequence ID" value="XM_033712583.1"/>
</dbReference>
<evidence type="ECO:0000256" key="1">
    <source>
        <dbReference type="SAM" id="MobiDB-lite"/>
    </source>
</evidence>
<feature type="region of interest" description="Disordered" evidence="1">
    <location>
        <begin position="1"/>
        <end position="90"/>
    </location>
</feature>
<name>A0A6A6Z4R7_9PEZI</name>
<protein>
    <recommendedName>
        <fullName evidence="3">DUF6536 domain-containing protein</fullName>
    </recommendedName>
</protein>
<keyword evidence="2" id="KW-0472">Membrane</keyword>
<feature type="compositionally biased region" description="Basic and acidic residues" evidence="1">
    <location>
        <begin position="20"/>
        <end position="58"/>
    </location>
</feature>
<dbReference type="PANTHER" id="PTHR35395">
    <property type="entry name" value="DUF6536 DOMAIN-CONTAINING PROTEIN"/>
    <property type="match status" value="1"/>
</dbReference>
<dbReference type="AlphaFoldDB" id="A0A6A6Z4R7"/>
<evidence type="ECO:0000259" key="3">
    <source>
        <dbReference type="Pfam" id="PF20163"/>
    </source>
</evidence>
<feature type="transmembrane region" description="Helical" evidence="2">
    <location>
        <begin position="396"/>
        <end position="420"/>
    </location>
</feature>